<comment type="caution">
    <text evidence="16">The sequence shown here is derived from an EMBL/GenBank/DDBJ whole genome shotgun (WGS) entry which is preliminary data.</text>
</comment>
<keyword evidence="4" id="KW-0547">Nucleotide-binding</keyword>
<feature type="domain" description="ABC transporter" evidence="15">
    <location>
        <begin position="17"/>
        <end position="476"/>
    </location>
</feature>
<evidence type="ECO:0000256" key="6">
    <source>
        <dbReference type="ARBA" id="ARBA00022769"/>
    </source>
</evidence>
<dbReference type="Gene3D" id="3.40.50.300">
    <property type="entry name" value="P-loop containing nucleotide triphosphate hydrolases"/>
    <property type="match status" value="2"/>
</dbReference>
<evidence type="ECO:0000256" key="13">
    <source>
        <dbReference type="ARBA" id="ARBA00042156"/>
    </source>
</evidence>
<keyword evidence="2" id="KW-0963">Cytoplasm</keyword>
<comment type="subcellular location">
    <subcellularLocation>
        <location evidence="1">Cytoplasm</location>
    </subcellularLocation>
</comment>
<evidence type="ECO:0000256" key="12">
    <source>
        <dbReference type="ARBA" id="ARBA00039316"/>
    </source>
</evidence>
<dbReference type="PANTHER" id="PTHR43152:SF2">
    <property type="entry name" value="DRUG RESISTANCE ABC TRANSPORTER"/>
    <property type="match status" value="1"/>
</dbReference>
<dbReference type="Gene3D" id="1.10.8.280">
    <property type="entry name" value="ABC transporter ATPase domain-like"/>
    <property type="match status" value="1"/>
</dbReference>
<evidence type="ECO:0000256" key="2">
    <source>
        <dbReference type="ARBA" id="ARBA00022490"/>
    </source>
</evidence>
<proteinExistence type="inferred from homology"/>
<keyword evidence="10" id="KW-0234">DNA repair</keyword>
<gene>
    <name evidence="16" type="ORF">GCM10018781_36290</name>
</gene>
<keyword evidence="5" id="KW-0227">DNA damage</keyword>
<organism evidence="16 17">
    <name type="scientific">Kitasatospora indigofera</name>
    <dbReference type="NCBI Taxonomy" id="67307"/>
    <lineage>
        <taxon>Bacteria</taxon>
        <taxon>Bacillati</taxon>
        <taxon>Actinomycetota</taxon>
        <taxon>Actinomycetes</taxon>
        <taxon>Kitasatosporales</taxon>
        <taxon>Streptomycetaceae</taxon>
        <taxon>Kitasatospora</taxon>
    </lineage>
</organism>
<evidence type="ECO:0000256" key="3">
    <source>
        <dbReference type="ARBA" id="ARBA00022737"/>
    </source>
</evidence>
<keyword evidence="9" id="KW-0238">DNA-binding</keyword>
<reference evidence="16" key="2">
    <citation type="submission" date="2020-09" db="EMBL/GenBank/DDBJ databases">
        <authorList>
            <person name="Sun Q."/>
            <person name="Ohkuma M."/>
        </authorList>
    </citation>
    <scope>NUCLEOTIDE SEQUENCE</scope>
    <source>
        <strain evidence="16">JCM 4646</strain>
    </source>
</reference>
<comment type="similarity">
    <text evidence="11">Belongs to the ABC transporter superfamily. UvrA family.</text>
</comment>
<protein>
    <recommendedName>
        <fullName evidence="12">UvrABC system protein A</fullName>
    </recommendedName>
    <alternativeName>
        <fullName evidence="13">Excinuclease ABC subunit A</fullName>
    </alternativeName>
</protein>
<dbReference type="Pfam" id="PF00005">
    <property type="entry name" value="ABC_tran"/>
    <property type="match status" value="1"/>
</dbReference>
<dbReference type="RefSeq" id="WP_190211889.1">
    <property type="nucleotide sequence ID" value="NZ_BNBO01000018.1"/>
</dbReference>
<keyword evidence="8" id="KW-0267">Excision nuclease</keyword>
<dbReference type="Gene3D" id="1.20.1580.10">
    <property type="entry name" value="ABC transporter ATPase like domain"/>
    <property type="match status" value="2"/>
</dbReference>
<dbReference type="GO" id="GO:0005737">
    <property type="term" value="C:cytoplasm"/>
    <property type="evidence" value="ECO:0007669"/>
    <property type="project" value="UniProtKB-SubCell"/>
</dbReference>
<dbReference type="SUPFAM" id="SSF52540">
    <property type="entry name" value="P-loop containing nucleoside triphosphate hydrolases"/>
    <property type="match status" value="2"/>
</dbReference>
<reference evidence="16" key="1">
    <citation type="journal article" date="2014" name="Int. J. Syst. Evol. Microbiol.">
        <title>Complete genome sequence of Corynebacterium casei LMG S-19264T (=DSM 44701T), isolated from a smear-ripened cheese.</title>
        <authorList>
            <consortium name="US DOE Joint Genome Institute (JGI-PGF)"/>
            <person name="Walter F."/>
            <person name="Albersmeier A."/>
            <person name="Kalinowski J."/>
            <person name="Ruckert C."/>
        </authorList>
    </citation>
    <scope>NUCLEOTIDE SEQUENCE</scope>
    <source>
        <strain evidence="16">JCM 4646</strain>
    </source>
</reference>
<dbReference type="PANTHER" id="PTHR43152">
    <property type="entry name" value="UVRABC SYSTEM PROTEIN A"/>
    <property type="match status" value="1"/>
</dbReference>
<keyword evidence="7" id="KW-0067">ATP-binding</keyword>
<dbReference type="InterPro" id="IPR027417">
    <property type="entry name" value="P-loop_NTPase"/>
</dbReference>
<evidence type="ECO:0000256" key="9">
    <source>
        <dbReference type="ARBA" id="ARBA00023125"/>
    </source>
</evidence>
<feature type="domain" description="ABC transporter" evidence="15">
    <location>
        <begin position="490"/>
        <end position="790"/>
    </location>
</feature>
<dbReference type="InterPro" id="IPR003439">
    <property type="entry name" value="ABC_transporter-like_ATP-bd"/>
</dbReference>
<keyword evidence="17" id="KW-1185">Reference proteome</keyword>
<evidence type="ECO:0000259" key="15">
    <source>
        <dbReference type="PROSITE" id="PS50893"/>
    </source>
</evidence>
<evidence type="ECO:0000256" key="8">
    <source>
        <dbReference type="ARBA" id="ARBA00022881"/>
    </source>
</evidence>
<keyword evidence="6" id="KW-0228">DNA excision</keyword>
<dbReference type="AlphaFoldDB" id="A0A919FWG7"/>
<dbReference type="GO" id="GO:0003677">
    <property type="term" value="F:DNA binding"/>
    <property type="evidence" value="ECO:0007669"/>
    <property type="project" value="UniProtKB-KW"/>
</dbReference>
<evidence type="ECO:0000313" key="16">
    <source>
        <dbReference type="EMBL" id="GHH72870.1"/>
    </source>
</evidence>
<evidence type="ECO:0000256" key="10">
    <source>
        <dbReference type="ARBA" id="ARBA00023204"/>
    </source>
</evidence>
<evidence type="ECO:0000256" key="5">
    <source>
        <dbReference type="ARBA" id="ARBA00022763"/>
    </source>
</evidence>
<dbReference type="PROSITE" id="PS50893">
    <property type="entry name" value="ABC_TRANSPORTER_2"/>
    <property type="match status" value="2"/>
</dbReference>
<dbReference type="GO" id="GO:0004518">
    <property type="term" value="F:nuclease activity"/>
    <property type="evidence" value="ECO:0007669"/>
    <property type="project" value="UniProtKB-KW"/>
</dbReference>
<dbReference type="GeneID" id="95354043"/>
<evidence type="ECO:0000256" key="7">
    <source>
        <dbReference type="ARBA" id="ARBA00022840"/>
    </source>
</evidence>
<sequence>MSKATRTAARPAEPHAADSHDLIRVHGARVNNLKDVSVEIPKRRLTVFTGVSGSGKSSLVFNTIAAESQRLINETYSAFVQGFMPTLSRPEVDVLDGLTTVITVDQQRLGADPRSTVGTATDANAMLRILFSRLGKPHIGPPGAYAFNVPSVRASGAITVERGARKTVKATFNRTGGMCDRCEGRGAVSDIDLTQLYDDSKSLAEGAFTIPGWKSDSFWTVRVYAESGFLDPDKPIRRFTKKEMHDFLYREPTKVKVEGVNLTYEGLIPKIQKSFLAKDKEALQPHIRAFVERAVTFTTCPACDGTRLSEGARSSKIGRISIADACAMQISDLAGWVRGLDEPSVAPLLDALQQSLDAFGEIGLGYLSLDRPSGTLSGGEAQRVKMIRHLGSSLTDITYVFDEPTIGLHPHDIQRMNDLLLRLRDKGNTVLVVEHKPETIAIADHIVDLGPGAGSGGGTVCFEGTVEGLRAGGTVTGRHFDDRAAVKESVRRPTGALEIRGATANNLRDVDVDIPLGVLAVVTGVAGSGKSSLVHGSLVKGPAAAGQGVVSIDQSAIRGSRRSNPATYTGLLDPIRKAFAKANGVKPALFSANSEGACPTCNGAGVVYTDLAMMAGVASVCEECEGKRFEASVLDHHLGGRDISEVLAMSVTEAEEFFGAGEAHTPAAHRILERLADVGLGYLSLGQPLTTLSGGERQRLKLATHMGEKGGVYVLDEPTTGLHLADVEQLLGLLDRLVDSGKSVVVVEHHQAVMAHADWIIDLGPGAGHDGGRVVFEGTPADLVAARSTLTGEHLAAYVGG</sequence>
<evidence type="ECO:0000313" key="17">
    <source>
        <dbReference type="Proteomes" id="UP000617734"/>
    </source>
</evidence>
<evidence type="ECO:0000256" key="1">
    <source>
        <dbReference type="ARBA" id="ARBA00004496"/>
    </source>
</evidence>
<name>A0A919FWG7_9ACTN</name>
<keyword evidence="3" id="KW-0677">Repeat</keyword>
<accession>A0A919FWG7</accession>
<evidence type="ECO:0000256" key="11">
    <source>
        <dbReference type="ARBA" id="ARBA00038000"/>
    </source>
</evidence>
<dbReference type="GO" id="GO:0005524">
    <property type="term" value="F:ATP binding"/>
    <property type="evidence" value="ECO:0007669"/>
    <property type="project" value="UniProtKB-KW"/>
</dbReference>
<evidence type="ECO:0000256" key="14">
    <source>
        <dbReference type="SAM" id="MobiDB-lite"/>
    </source>
</evidence>
<dbReference type="GO" id="GO:0016887">
    <property type="term" value="F:ATP hydrolysis activity"/>
    <property type="evidence" value="ECO:0007669"/>
    <property type="project" value="InterPro"/>
</dbReference>
<evidence type="ECO:0000256" key="4">
    <source>
        <dbReference type="ARBA" id="ARBA00022741"/>
    </source>
</evidence>
<dbReference type="GO" id="GO:0006281">
    <property type="term" value="P:DNA repair"/>
    <property type="evidence" value="ECO:0007669"/>
    <property type="project" value="UniProtKB-KW"/>
</dbReference>
<dbReference type="Proteomes" id="UP000617734">
    <property type="component" value="Unassembled WGS sequence"/>
</dbReference>
<dbReference type="EMBL" id="BNBO01000018">
    <property type="protein sequence ID" value="GHH72870.1"/>
    <property type="molecule type" value="Genomic_DNA"/>
</dbReference>
<feature type="region of interest" description="Disordered" evidence="14">
    <location>
        <begin position="1"/>
        <end position="20"/>
    </location>
</feature>